<dbReference type="SUPFAM" id="SSF56399">
    <property type="entry name" value="ADP-ribosylation"/>
    <property type="match status" value="1"/>
</dbReference>
<keyword evidence="2" id="KW-0812">Transmembrane</keyword>
<name>A0ABM6CQY6_9BORD</name>
<dbReference type="Proteomes" id="UP000091897">
    <property type="component" value="Chromosome"/>
</dbReference>
<dbReference type="RefSeq" id="WP_066347055.1">
    <property type="nucleotide sequence ID" value="NZ_CP016170.1"/>
</dbReference>
<proteinExistence type="predicted"/>
<evidence type="ECO:0000256" key="1">
    <source>
        <dbReference type="SAM" id="MobiDB-lite"/>
    </source>
</evidence>
<evidence type="ECO:0000313" key="3">
    <source>
        <dbReference type="EMBL" id="ANN66338.1"/>
    </source>
</evidence>
<sequence length="327" mass="34704">MNARPTQHNAIAYAGQYRDLASAGYPPGNGYRLYLPSLMRFNRPDDLSPFGAGGVHAYAYCAGDPVNHTDPEGKYPILTFASMVMTLVDMATTASAYRNASRIGGDLARVEGWTARAVALRTAHLVSGVSGGAGAVAGLAGSILGFTSTNGQGEPTGQTRIQSILLWTTIGLTVAGAASFMAAARMARSVGRIDPIELPQSDEALNRNFAEEHRQELARVTLERNTLLDQMRRSRPPGYQDAIPMRTLSHPRGAGPTPDIPAIAPPAYAETPNGVTHRPYISPPPTPPTRTAATPWRAGPPPAYTTRPPSLATLALDSQDGREQGPI</sequence>
<dbReference type="Gene3D" id="2.180.10.10">
    <property type="entry name" value="RHS repeat-associated core"/>
    <property type="match status" value="1"/>
</dbReference>
<keyword evidence="2" id="KW-1133">Transmembrane helix</keyword>
<evidence type="ECO:0000256" key="2">
    <source>
        <dbReference type="SAM" id="Phobius"/>
    </source>
</evidence>
<feature type="region of interest" description="Disordered" evidence="1">
    <location>
        <begin position="270"/>
        <end position="327"/>
    </location>
</feature>
<dbReference type="NCBIfam" id="TIGR03696">
    <property type="entry name" value="Rhs_assc_core"/>
    <property type="match status" value="1"/>
</dbReference>
<evidence type="ECO:0000313" key="4">
    <source>
        <dbReference type="Proteomes" id="UP000091897"/>
    </source>
</evidence>
<keyword evidence="4" id="KW-1185">Reference proteome</keyword>
<reference evidence="3 4" key="1">
    <citation type="submission" date="2016-06" db="EMBL/GenBank/DDBJ databases">
        <title>Complete genome sequences of Bordetella bronchialis and Bordetella flabilis.</title>
        <authorList>
            <person name="LiPuma J.J."/>
            <person name="Spilker T."/>
        </authorList>
    </citation>
    <scope>NUCLEOTIDE SEQUENCE [LARGE SCALE GENOMIC DNA]</scope>
    <source>
        <strain evidence="3 4">AU3182</strain>
    </source>
</reference>
<keyword evidence="2" id="KW-0472">Membrane</keyword>
<accession>A0ABM6CQY6</accession>
<gene>
    <name evidence="3" type="ORF">BAU06_08600</name>
</gene>
<feature type="transmembrane region" description="Helical" evidence="2">
    <location>
        <begin position="164"/>
        <end position="184"/>
    </location>
</feature>
<protein>
    <recommendedName>
        <fullName evidence="5">RHS repeat-associated core domain-containing protein</fullName>
    </recommendedName>
</protein>
<dbReference type="EMBL" id="CP016170">
    <property type="protein sequence ID" value="ANN66338.1"/>
    <property type="molecule type" value="Genomic_DNA"/>
</dbReference>
<feature type="transmembrane region" description="Helical" evidence="2">
    <location>
        <begin position="118"/>
        <end position="144"/>
    </location>
</feature>
<evidence type="ECO:0008006" key="5">
    <source>
        <dbReference type="Google" id="ProtNLM"/>
    </source>
</evidence>
<dbReference type="InterPro" id="IPR022385">
    <property type="entry name" value="Rhs_assc_core"/>
</dbReference>
<organism evidence="3 4">
    <name type="scientific">Bordetella bronchialis</name>
    <dbReference type="NCBI Taxonomy" id="463025"/>
    <lineage>
        <taxon>Bacteria</taxon>
        <taxon>Pseudomonadati</taxon>
        <taxon>Pseudomonadota</taxon>
        <taxon>Betaproteobacteria</taxon>
        <taxon>Burkholderiales</taxon>
        <taxon>Alcaligenaceae</taxon>
        <taxon>Bordetella</taxon>
    </lineage>
</organism>